<dbReference type="Proteomes" id="UP000754883">
    <property type="component" value="Unassembled WGS sequence"/>
</dbReference>
<gene>
    <name evidence="2" type="ORF">CBYS24578_00011858</name>
</gene>
<feature type="region of interest" description="Disordered" evidence="1">
    <location>
        <begin position="1"/>
        <end position="117"/>
    </location>
</feature>
<feature type="compositionally biased region" description="Basic and acidic residues" evidence="1">
    <location>
        <begin position="96"/>
        <end position="117"/>
    </location>
</feature>
<proteinExistence type="predicted"/>
<dbReference type="AlphaFoldDB" id="A0A9N9UWC5"/>
<organism evidence="2 3">
    <name type="scientific">Clonostachys byssicola</name>
    <dbReference type="NCBI Taxonomy" id="160290"/>
    <lineage>
        <taxon>Eukaryota</taxon>
        <taxon>Fungi</taxon>
        <taxon>Dikarya</taxon>
        <taxon>Ascomycota</taxon>
        <taxon>Pezizomycotina</taxon>
        <taxon>Sordariomycetes</taxon>
        <taxon>Hypocreomycetidae</taxon>
        <taxon>Hypocreales</taxon>
        <taxon>Bionectriaceae</taxon>
        <taxon>Clonostachys</taxon>
    </lineage>
</organism>
<evidence type="ECO:0000313" key="3">
    <source>
        <dbReference type="Proteomes" id="UP000754883"/>
    </source>
</evidence>
<evidence type="ECO:0000313" key="2">
    <source>
        <dbReference type="EMBL" id="CAH0004318.1"/>
    </source>
</evidence>
<keyword evidence="3" id="KW-1185">Reference proteome</keyword>
<dbReference type="OrthoDB" id="5153335at2759"/>
<sequence length="117" mass="13473">MPPETRSAKQRQSPEETPDIAPPRTLTSEEAEKDYQIQLALLREQTQAYHDEQRQSRNSTAKETPDSIPPYTFASEEAEQDYQIQLALLREQTQAYHDKQKQSRNSTAKDKTRPAPS</sequence>
<reference evidence="2" key="1">
    <citation type="submission" date="2021-10" db="EMBL/GenBank/DDBJ databases">
        <authorList>
            <person name="Piombo E."/>
        </authorList>
    </citation>
    <scope>NUCLEOTIDE SEQUENCE</scope>
</reference>
<accession>A0A9N9UWC5</accession>
<evidence type="ECO:0000256" key="1">
    <source>
        <dbReference type="SAM" id="MobiDB-lite"/>
    </source>
</evidence>
<comment type="caution">
    <text evidence="2">The sequence shown here is derived from an EMBL/GenBank/DDBJ whole genome shotgun (WGS) entry which is preliminary data.</text>
</comment>
<dbReference type="EMBL" id="CABFNO020001566">
    <property type="protein sequence ID" value="CAH0004318.1"/>
    <property type="molecule type" value="Genomic_DNA"/>
</dbReference>
<protein>
    <submittedName>
        <fullName evidence="2">Uncharacterized protein</fullName>
    </submittedName>
</protein>
<name>A0A9N9UWC5_9HYPO</name>